<gene>
    <name evidence="2" type="ORF">C2G38_2099562</name>
</gene>
<evidence type="ECO:0000313" key="2">
    <source>
        <dbReference type="EMBL" id="RIB12982.1"/>
    </source>
</evidence>
<name>A0A397UT39_9GLOM</name>
<keyword evidence="1" id="KW-0472">Membrane</keyword>
<reference evidence="2 3" key="1">
    <citation type="submission" date="2018-06" db="EMBL/GenBank/DDBJ databases">
        <title>Comparative genomics reveals the genomic features of Rhizophagus irregularis, R. cerebriforme, R. diaphanum and Gigaspora rosea, and their symbiotic lifestyle signature.</title>
        <authorList>
            <person name="Morin E."/>
            <person name="San Clemente H."/>
            <person name="Chen E.C.H."/>
            <person name="De La Providencia I."/>
            <person name="Hainaut M."/>
            <person name="Kuo A."/>
            <person name="Kohler A."/>
            <person name="Murat C."/>
            <person name="Tang N."/>
            <person name="Roy S."/>
            <person name="Loubradou J."/>
            <person name="Henrissat B."/>
            <person name="Grigoriev I.V."/>
            <person name="Corradi N."/>
            <person name="Roux C."/>
            <person name="Martin F.M."/>
        </authorList>
    </citation>
    <scope>NUCLEOTIDE SEQUENCE [LARGE SCALE GENOMIC DNA]</scope>
    <source>
        <strain evidence="2 3">DAOM 194757</strain>
    </source>
</reference>
<keyword evidence="1" id="KW-1133">Transmembrane helix</keyword>
<keyword evidence="1" id="KW-0812">Transmembrane</keyword>
<dbReference type="EMBL" id="QKWP01000971">
    <property type="protein sequence ID" value="RIB12982.1"/>
    <property type="molecule type" value="Genomic_DNA"/>
</dbReference>
<evidence type="ECO:0000256" key="1">
    <source>
        <dbReference type="SAM" id="Phobius"/>
    </source>
</evidence>
<feature type="transmembrane region" description="Helical" evidence="1">
    <location>
        <begin position="6"/>
        <end position="26"/>
    </location>
</feature>
<keyword evidence="3" id="KW-1185">Reference proteome</keyword>
<protein>
    <submittedName>
        <fullName evidence="2">Uncharacterized protein</fullName>
    </submittedName>
</protein>
<dbReference type="Proteomes" id="UP000266673">
    <property type="component" value="Unassembled WGS sequence"/>
</dbReference>
<feature type="transmembrane region" description="Helical" evidence="1">
    <location>
        <begin position="33"/>
        <end position="56"/>
    </location>
</feature>
<dbReference type="AlphaFoldDB" id="A0A397UT39"/>
<proteinExistence type="predicted"/>
<sequence>MQKILFVLHSSIIDYIPLTNLILFLSKSKCMRALILFLIGFYPKFSLFSRYFHYIICASP</sequence>
<comment type="caution">
    <text evidence="2">The sequence shown here is derived from an EMBL/GenBank/DDBJ whole genome shotgun (WGS) entry which is preliminary data.</text>
</comment>
<organism evidence="2 3">
    <name type="scientific">Gigaspora rosea</name>
    <dbReference type="NCBI Taxonomy" id="44941"/>
    <lineage>
        <taxon>Eukaryota</taxon>
        <taxon>Fungi</taxon>
        <taxon>Fungi incertae sedis</taxon>
        <taxon>Mucoromycota</taxon>
        <taxon>Glomeromycotina</taxon>
        <taxon>Glomeromycetes</taxon>
        <taxon>Diversisporales</taxon>
        <taxon>Gigasporaceae</taxon>
        <taxon>Gigaspora</taxon>
    </lineage>
</organism>
<accession>A0A397UT39</accession>
<evidence type="ECO:0000313" key="3">
    <source>
        <dbReference type="Proteomes" id="UP000266673"/>
    </source>
</evidence>